<evidence type="ECO:0000313" key="3">
    <source>
        <dbReference type="EMBL" id="KDP38536.1"/>
    </source>
</evidence>
<organism evidence="3 4">
    <name type="scientific">Jatropha curcas</name>
    <name type="common">Barbados nut</name>
    <dbReference type="NCBI Taxonomy" id="180498"/>
    <lineage>
        <taxon>Eukaryota</taxon>
        <taxon>Viridiplantae</taxon>
        <taxon>Streptophyta</taxon>
        <taxon>Embryophyta</taxon>
        <taxon>Tracheophyta</taxon>
        <taxon>Spermatophyta</taxon>
        <taxon>Magnoliopsida</taxon>
        <taxon>eudicotyledons</taxon>
        <taxon>Gunneridae</taxon>
        <taxon>Pentapetalae</taxon>
        <taxon>rosids</taxon>
        <taxon>fabids</taxon>
        <taxon>Malpighiales</taxon>
        <taxon>Euphorbiaceae</taxon>
        <taxon>Crotonoideae</taxon>
        <taxon>Jatropheae</taxon>
        <taxon>Jatropha</taxon>
    </lineage>
</organism>
<dbReference type="GO" id="GO:0009718">
    <property type="term" value="P:anthocyanin-containing compound biosynthetic process"/>
    <property type="evidence" value="ECO:0007669"/>
    <property type="project" value="TreeGrafter"/>
</dbReference>
<name>A0A067KQN9_JATCU</name>
<dbReference type="EMBL" id="KK914362">
    <property type="protein sequence ID" value="KDP38536.1"/>
    <property type="molecule type" value="Genomic_DNA"/>
</dbReference>
<dbReference type="STRING" id="180498.A0A067KQN9"/>
<keyword evidence="2" id="KW-0560">Oxidoreductase</keyword>
<sequence>MPKKMKGDTVCVTGASGFIASWLVMRLIERGYFIRATVRNPESPLKQYDESCWTDADFCYAQKMPIWINNHYSYTTGNKALYKLMTMGHAVHLEDVCDARIFLFEHPEAHGRYICSNHDFIIFDLVKSLGQKYPECNIPTEFEGVEESLKVVPCSSKKSMDLGFKFRYDSAEYNMGDLCAEVVEFCRRKGVLP</sequence>
<reference evidence="3 4" key="1">
    <citation type="journal article" date="2014" name="PLoS ONE">
        <title>Global Analysis of Gene Expression Profiles in Physic Nut (Jatropha curcas L.) Seedlings Exposed to Salt Stress.</title>
        <authorList>
            <person name="Zhang L."/>
            <person name="Zhang C."/>
            <person name="Wu P."/>
            <person name="Chen Y."/>
            <person name="Li M."/>
            <person name="Jiang H."/>
            <person name="Wu G."/>
        </authorList>
    </citation>
    <scope>NUCLEOTIDE SEQUENCE [LARGE SCALE GENOMIC DNA]</scope>
    <source>
        <strain evidence="4">cv. GZQX0401</strain>
        <tissue evidence="3">Young leaves</tissue>
    </source>
</reference>
<evidence type="ECO:0008006" key="5">
    <source>
        <dbReference type="Google" id="ProtNLM"/>
    </source>
</evidence>
<keyword evidence="4" id="KW-1185">Reference proteome</keyword>
<protein>
    <recommendedName>
        <fullName evidence="5">NAD-dependent epimerase/dehydratase domain-containing protein</fullName>
    </recommendedName>
</protein>
<dbReference type="PANTHER" id="PTHR10366:SF713">
    <property type="entry name" value="NAD-DEPENDENT EPIMERASE_DEHYDRATASE DOMAIN-CONTAINING PROTEIN"/>
    <property type="match status" value="1"/>
</dbReference>
<evidence type="ECO:0000256" key="2">
    <source>
        <dbReference type="ARBA" id="ARBA00023002"/>
    </source>
</evidence>
<evidence type="ECO:0000256" key="1">
    <source>
        <dbReference type="ARBA" id="ARBA00022857"/>
    </source>
</evidence>
<dbReference type="AlphaFoldDB" id="A0A067KQN9"/>
<dbReference type="InterPro" id="IPR036291">
    <property type="entry name" value="NAD(P)-bd_dom_sf"/>
</dbReference>
<dbReference type="Proteomes" id="UP000027138">
    <property type="component" value="Unassembled WGS sequence"/>
</dbReference>
<dbReference type="Gene3D" id="3.40.50.720">
    <property type="entry name" value="NAD(P)-binding Rossmann-like Domain"/>
    <property type="match status" value="2"/>
</dbReference>
<dbReference type="OrthoDB" id="2735536at2759"/>
<dbReference type="SUPFAM" id="SSF51735">
    <property type="entry name" value="NAD(P)-binding Rossmann-fold domains"/>
    <property type="match status" value="1"/>
</dbReference>
<gene>
    <name evidence="3" type="ORF">JCGZ_04461</name>
</gene>
<accession>A0A067KQN9</accession>
<dbReference type="PANTHER" id="PTHR10366">
    <property type="entry name" value="NAD DEPENDENT EPIMERASE/DEHYDRATASE"/>
    <property type="match status" value="1"/>
</dbReference>
<evidence type="ECO:0000313" key="4">
    <source>
        <dbReference type="Proteomes" id="UP000027138"/>
    </source>
</evidence>
<proteinExistence type="predicted"/>
<keyword evidence="1" id="KW-0521">NADP</keyword>
<dbReference type="InterPro" id="IPR050425">
    <property type="entry name" value="NAD(P)_dehydrat-like"/>
</dbReference>
<dbReference type="GO" id="GO:0045552">
    <property type="term" value="F:dihydroflavanol 4-reductase activity"/>
    <property type="evidence" value="ECO:0007669"/>
    <property type="project" value="TreeGrafter"/>
</dbReference>